<comment type="caution">
    <text evidence="2">The sequence shown here is derived from an EMBL/GenBank/DDBJ whole genome shotgun (WGS) entry which is preliminary data.</text>
</comment>
<dbReference type="Proteomes" id="UP000237105">
    <property type="component" value="Unassembled WGS sequence"/>
</dbReference>
<keyword evidence="3" id="KW-1185">Reference proteome</keyword>
<dbReference type="EMBL" id="JXTB01000430">
    <property type="protein sequence ID" value="PON40871.1"/>
    <property type="molecule type" value="Genomic_DNA"/>
</dbReference>
<evidence type="ECO:0000256" key="1">
    <source>
        <dbReference type="SAM" id="Phobius"/>
    </source>
</evidence>
<dbReference type="AlphaFoldDB" id="A0A2P5AWJ0"/>
<sequence length="104" mass="11915">MEDKRRVSSSRYPYSSLPTITAPTAAIGLPVSQSPQSHIMILMIFLPSQEPLMVVSTFLLILISILVYNTTMNSPFWALVPHQCRLLQSPQRARRYPNRSRIWT</sequence>
<evidence type="ECO:0000313" key="3">
    <source>
        <dbReference type="Proteomes" id="UP000237105"/>
    </source>
</evidence>
<dbReference type="OrthoDB" id="10445174at2759"/>
<keyword evidence="1" id="KW-0472">Membrane</keyword>
<name>A0A2P5AWJ0_PARAD</name>
<gene>
    <name evidence="2" type="ORF">PanWU01x14_293870</name>
</gene>
<keyword evidence="1" id="KW-0812">Transmembrane</keyword>
<reference evidence="3" key="1">
    <citation type="submission" date="2016-06" db="EMBL/GenBank/DDBJ databases">
        <title>Parallel loss of symbiosis genes in relatives of nitrogen-fixing non-legume Parasponia.</title>
        <authorList>
            <person name="Van Velzen R."/>
            <person name="Holmer R."/>
            <person name="Bu F."/>
            <person name="Rutten L."/>
            <person name="Van Zeijl A."/>
            <person name="Liu W."/>
            <person name="Santuari L."/>
            <person name="Cao Q."/>
            <person name="Sharma T."/>
            <person name="Shen D."/>
            <person name="Roswanjaya Y."/>
            <person name="Wardhani T."/>
            <person name="Kalhor M.S."/>
            <person name="Jansen J."/>
            <person name="Van den Hoogen J."/>
            <person name="Gungor B."/>
            <person name="Hartog M."/>
            <person name="Hontelez J."/>
            <person name="Verver J."/>
            <person name="Yang W.-C."/>
            <person name="Schijlen E."/>
            <person name="Repin R."/>
            <person name="Schilthuizen M."/>
            <person name="Schranz E."/>
            <person name="Heidstra R."/>
            <person name="Miyata K."/>
            <person name="Fedorova E."/>
            <person name="Kohlen W."/>
            <person name="Bisseling T."/>
            <person name="Smit S."/>
            <person name="Geurts R."/>
        </authorList>
    </citation>
    <scope>NUCLEOTIDE SEQUENCE [LARGE SCALE GENOMIC DNA]</scope>
    <source>
        <strain evidence="3">cv. WU1-14</strain>
    </source>
</reference>
<evidence type="ECO:0008006" key="4">
    <source>
        <dbReference type="Google" id="ProtNLM"/>
    </source>
</evidence>
<accession>A0A2P5AWJ0</accession>
<organism evidence="2 3">
    <name type="scientific">Parasponia andersonii</name>
    <name type="common">Sponia andersonii</name>
    <dbReference type="NCBI Taxonomy" id="3476"/>
    <lineage>
        <taxon>Eukaryota</taxon>
        <taxon>Viridiplantae</taxon>
        <taxon>Streptophyta</taxon>
        <taxon>Embryophyta</taxon>
        <taxon>Tracheophyta</taxon>
        <taxon>Spermatophyta</taxon>
        <taxon>Magnoliopsida</taxon>
        <taxon>eudicotyledons</taxon>
        <taxon>Gunneridae</taxon>
        <taxon>Pentapetalae</taxon>
        <taxon>rosids</taxon>
        <taxon>fabids</taxon>
        <taxon>Rosales</taxon>
        <taxon>Cannabaceae</taxon>
        <taxon>Parasponia</taxon>
    </lineage>
</organism>
<proteinExistence type="predicted"/>
<evidence type="ECO:0000313" key="2">
    <source>
        <dbReference type="EMBL" id="PON40871.1"/>
    </source>
</evidence>
<keyword evidence="1" id="KW-1133">Transmembrane helix</keyword>
<protein>
    <recommendedName>
        <fullName evidence="4">Transmembrane protein</fullName>
    </recommendedName>
</protein>
<feature type="transmembrane region" description="Helical" evidence="1">
    <location>
        <begin position="51"/>
        <end position="68"/>
    </location>
</feature>
<feature type="transmembrane region" description="Helical" evidence="1">
    <location>
        <begin position="12"/>
        <end position="31"/>
    </location>
</feature>